<keyword evidence="3" id="KW-1185">Reference proteome</keyword>
<accession>A0A7I8W7C7</accession>
<feature type="region of interest" description="Disordered" evidence="1">
    <location>
        <begin position="128"/>
        <end position="155"/>
    </location>
</feature>
<evidence type="ECO:0000256" key="1">
    <source>
        <dbReference type="SAM" id="MobiDB-lite"/>
    </source>
</evidence>
<organism evidence="2 3">
    <name type="scientific">Dimorphilus gyrociliatus</name>
    <dbReference type="NCBI Taxonomy" id="2664684"/>
    <lineage>
        <taxon>Eukaryota</taxon>
        <taxon>Metazoa</taxon>
        <taxon>Spiralia</taxon>
        <taxon>Lophotrochozoa</taxon>
        <taxon>Annelida</taxon>
        <taxon>Polychaeta</taxon>
        <taxon>Polychaeta incertae sedis</taxon>
        <taxon>Dinophilidae</taxon>
        <taxon>Dimorphilus</taxon>
    </lineage>
</organism>
<protein>
    <submittedName>
        <fullName evidence="2">Uncharacterized protein</fullName>
    </submittedName>
</protein>
<comment type="caution">
    <text evidence="2">The sequence shown here is derived from an EMBL/GenBank/DDBJ whole genome shotgun (WGS) entry which is preliminary data.</text>
</comment>
<feature type="compositionally biased region" description="Low complexity" evidence="1">
    <location>
        <begin position="186"/>
        <end position="204"/>
    </location>
</feature>
<feature type="region of interest" description="Disordered" evidence="1">
    <location>
        <begin position="169"/>
        <end position="211"/>
    </location>
</feature>
<gene>
    <name evidence="2" type="ORF">DGYR_LOCUS11989</name>
</gene>
<dbReference type="EMBL" id="CAJFCJ010000021">
    <property type="protein sequence ID" value="CAD5124447.1"/>
    <property type="molecule type" value="Genomic_DNA"/>
</dbReference>
<proteinExistence type="predicted"/>
<evidence type="ECO:0000313" key="2">
    <source>
        <dbReference type="EMBL" id="CAD5124447.1"/>
    </source>
</evidence>
<sequence>MEGNNEESFIDLFWSTKIRMLEIIKDNLELKNELYSLKVDFLTILENLDVVSDNKIDGFAHSTPISEEEKFRRGLRRQRASIRLQRVNKKKNFLLSKNRKILRTVSESELEASSINCSTAVFTNSSDGELESTYETGPNFNLDTSSSYKESDAESRRQLSVMRQINSLIKAGSSGKTKGPKAPANSPRSTDPSSSSKQTTPDKPFINSTPDTLVRTVIRRKKRIRGTVLEF</sequence>
<reference evidence="2 3" key="1">
    <citation type="submission" date="2020-08" db="EMBL/GenBank/DDBJ databases">
        <authorList>
            <person name="Hejnol A."/>
        </authorList>
    </citation>
    <scope>NUCLEOTIDE SEQUENCE [LARGE SCALE GENOMIC DNA]</scope>
</reference>
<dbReference type="Proteomes" id="UP000549394">
    <property type="component" value="Unassembled WGS sequence"/>
</dbReference>
<name>A0A7I8W7C7_9ANNE</name>
<feature type="compositionally biased region" description="Polar residues" evidence="1">
    <location>
        <begin position="128"/>
        <end position="148"/>
    </location>
</feature>
<dbReference type="AlphaFoldDB" id="A0A7I8W7C7"/>
<evidence type="ECO:0000313" key="3">
    <source>
        <dbReference type="Proteomes" id="UP000549394"/>
    </source>
</evidence>